<protein>
    <submittedName>
        <fullName evidence="1">Uncharacterized protein</fullName>
    </submittedName>
</protein>
<comment type="caution">
    <text evidence="1">The sequence shown here is derived from an EMBL/GenBank/DDBJ whole genome shotgun (WGS) entry which is preliminary data.</text>
</comment>
<reference evidence="1" key="1">
    <citation type="submission" date="2021-02" db="EMBL/GenBank/DDBJ databases">
        <authorList>
            <person name="Nowell W R."/>
        </authorList>
    </citation>
    <scope>NUCLEOTIDE SEQUENCE</scope>
</reference>
<dbReference type="Proteomes" id="UP000681720">
    <property type="component" value="Unassembled WGS sequence"/>
</dbReference>
<proteinExistence type="predicted"/>
<dbReference type="EMBL" id="CAJOBJ010096362">
    <property type="protein sequence ID" value="CAF4566557.1"/>
    <property type="molecule type" value="Genomic_DNA"/>
</dbReference>
<evidence type="ECO:0000313" key="1">
    <source>
        <dbReference type="EMBL" id="CAF4566557.1"/>
    </source>
</evidence>
<sequence>QDLLAIAPLTRITPTLTTDGSSSSNVPMITIHIIPEVAQALLGSTSVDKVKLAELIQQANANNASSTTISDSTATNTSMN</sequence>
<dbReference type="AlphaFoldDB" id="A0A8S2YLD9"/>
<dbReference type="EMBL" id="CAJOBJ010155720">
    <property type="protein sequence ID" value="CAF4825786.1"/>
    <property type="molecule type" value="Genomic_DNA"/>
</dbReference>
<organism evidence="1 3">
    <name type="scientific">Rotaria magnacalcarata</name>
    <dbReference type="NCBI Taxonomy" id="392030"/>
    <lineage>
        <taxon>Eukaryota</taxon>
        <taxon>Metazoa</taxon>
        <taxon>Spiralia</taxon>
        <taxon>Gnathifera</taxon>
        <taxon>Rotifera</taxon>
        <taxon>Eurotatoria</taxon>
        <taxon>Bdelloidea</taxon>
        <taxon>Philodinida</taxon>
        <taxon>Philodinidae</taxon>
        <taxon>Rotaria</taxon>
    </lineage>
</organism>
<feature type="non-terminal residue" evidence="1">
    <location>
        <position position="80"/>
    </location>
</feature>
<accession>A0A8S2YLD9</accession>
<feature type="non-terminal residue" evidence="1">
    <location>
        <position position="1"/>
    </location>
</feature>
<gene>
    <name evidence="1" type="ORF">GIL414_LOCUS37480</name>
    <name evidence="2" type="ORF">GIL414_LOCUS48220</name>
</gene>
<evidence type="ECO:0000313" key="3">
    <source>
        <dbReference type="Proteomes" id="UP000681720"/>
    </source>
</evidence>
<evidence type="ECO:0000313" key="2">
    <source>
        <dbReference type="EMBL" id="CAF4825786.1"/>
    </source>
</evidence>
<name>A0A8S2YLD9_9BILA</name>